<dbReference type="PROSITE" id="PS50928">
    <property type="entry name" value="ABC_TM1"/>
    <property type="match status" value="1"/>
</dbReference>
<dbReference type="CDD" id="cd06261">
    <property type="entry name" value="TM_PBP2"/>
    <property type="match status" value="1"/>
</dbReference>
<dbReference type="Pfam" id="PF00528">
    <property type="entry name" value="BPD_transp_1"/>
    <property type="match status" value="1"/>
</dbReference>
<dbReference type="InterPro" id="IPR035906">
    <property type="entry name" value="MetI-like_sf"/>
</dbReference>
<feature type="transmembrane region" description="Helical" evidence="7">
    <location>
        <begin position="126"/>
        <end position="144"/>
    </location>
</feature>
<evidence type="ECO:0000256" key="1">
    <source>
        <dbReference type="ARBA" id="ARBA00004651"/>
    </source>
</evidence>
<evidence type="ECO:0000259" key="8">
    <source>
        <dbReference type="PROSITE" id="PS50928"/>
    </source>
</evidence>
<dbReference type="PANTHER" id="PTHR30151:SF38">
    <property type="entry name" value="ALIPHATIC SULFONATES TRANSPORT PERMEASE PROTEIN SSUC-RELATED"/>
    <property type="match status" value="1"/>
</dbReference>
<keyword evidence="4 7" id="KW-0812">Transmembrane</keyword>
<keyword evidence="10" id="KW-1185">Reference proteome</keyword>
<feature type="transmembrane region" description="Helical" evidence="7">
    <location>
        <begin position="150"/>
        <end position="169"/>
    </location>
</feature>
<dbReference type="EMBL" id="CP091511">
    <property type="protein sequence ID" value="UOO88230.1"/>
    <property type="molecule type" value="Genomic_DNA"/>
</dbReference>
<evidence type="ECO:0000256" key="7">
    <source>
        <dbReference type="RuleBase" id="RU363032"/>
    </source>
</evidence>
<keyword evidence="2 7" id="KW-0813">Transport</keyword>
<feature type="transmembrane region" description="Helical" evidence="7">
    <location>
        <begin position="245"/>
        <end position="264"/>
    </location>
</feature>
<keyword evidence="5 7" id="KW-1133">Transmembrane helix</keyword>
<dbReference type="Proteomes" id="UP000832011">
    <property type="component" value="Chromosome"/>
</dbReference>
<feature type="transmembrane region" description="Helical" evidence="7">
    <location>
        <begin position="65"/>
        <end position="86"/>
    </location>
</feature>
<dbReference type="PANTHER" id="PTHR30151">
    <property type="entry name" value="ALKANE SULFONATE ABC TRANSPORTER-RELATED, MEMBRANE SUBUNIT"/>
    <property type="match status" value="1"/>
</dbReference>
<sequence>MAETKHNVLTGVRTEHKRPVNLLKQRGVQAILPWLLPTVLLLVWQAVSTWQLLPEQYLRNISSPWAVVQAGWGLLASGELWGHLGISAARAGAGLLFGGLIGLSLGVATGLSPLLRTLLDTTLQMLRNIPHLALIPLVILWFGIDETAKVFLVALGTFFPIYLNTFHGIRNVDASLIEMAQSYGLSGWRLFKEVILPGALPSVLVGLRFSLGIMWLTLIVAETISASSGIGYLAMHAREFFQADVIIFTILVYAALGFVADWIARVLEQRLLRWNPAYSSKGVSK</sequence>
<dbReference type="InterPro" id="IPR000515">
    <property type="entry name" value="MetI-like"/>
</dbReference>
<accession>A0ABY4E0A9</accession>
<dbReference type="SUPFAM" id="SSF161098">
    <property type="entry name" value="MetI-like"/>
    <property type="match status" value="1"/>
</dbReference>
<feature type="transmembrane region" description="Helical" evidence="7">
    <location>
        <begin position="213"/>
        <end position="233"/>
    </location>
</feature>
<protein>
    <submittedName>
        <fullName evidence="9">ABC transporter permease subunit</fullName>
    </submittedName>
</protein>
<keyword evidence="6 7" id="KW-0472">Membrane</keyword>
<feature type="transmembrane region" description="Helical" evidence="7">
    <location>
        <begin position="31"/>
        <end position="53"/>
    </location>
</feature>
<proteinExistence type="inferred from homology"/>
<keyword evidence="3" id="KW-1003">Cell membrane</keyword>
<feature type="domain" description="ABC transmembrane type-1" evidence="8">
    <location>
        <begin position="84"/>
        <end position="264"/>
    </location>
</feature>
<dbReference type="RefSeq" id="WP_058356340.1">
    <property type="nucleotide sequence ID" value="NZ_CABKVG010000009.1"/>
</dbReference>
<evidence type="ECO:0000256" key="2">
    <source>
        <dbReference type="ARBA" id="ARBA00022448"/>
    </source>
</evidence>
<evidence type="ECO:0000313" key="9">
    <source>
        <dbReference type="EMBL" id="UOO88230.1"/>
    </source>
</evidence>
<evidence type="ECO:0000256" key="4">
    <source>
        <dbReference type="ARBA" id="ARBA00022692"/>
    </source>
</evidence>
<evidence type="ECO:0000313" key="10">
    <source>
        <dbReference type="Proteomes" id="UP000832011"/>
    </source>
</evidence>
<evidence type="ECO:0000256" key="3">
    <source>
        <dbReference type="ARBA" id="ARBA00022475"/>
    </source>
</evidence>
<evidence type="ECO:0000256" key="6">
    <source>
        <dbReference type="ARBA" id="ARBA00023136"/>
    </source>
</evidence>
<organism evidence="9 10">
    <name type="scientific">Vitreoscilla massiliensis</name>
    <dbReference type="NCBI Taxonomy" id="1689272"/>
    <lineage>
        <taxon>Bacteria</taxon>
        <taxon>Pseudomonadati</taxon>
        <taxon>Pseudomonadota</taxon>
        <taxon>Betaproteobacteria</taxon>
        <taxon>Neisseriales</taxon>
        <taxon>Neisseriaceae</taxon>
        <taxon>Vitreoscilla</taxon>
    </lineage>
</organism>
<feature type="transmembrane region" description="Helical" evidence="7">
    <location>
        <begin position="92"/>
        <end position="114"/>
    </location>
</feature>
<evidence type="ECO:0000256" key="5">
    <source>
        <dbReference type="ARBA" id="ARBA00022989"/>
    </source>
</evidence>
<comment type="similarity">
    <text evidence="7">Belongs to the binding-protein-dependent transport system permease family.</text>
</comment>
<reference evidence="9 10" key="1">
    <citation type="journal article" date="2022" name="Res Sq">
        <title>Evolution of multicellular longitudinally dividing oral cavity symbionts (Neisseriaceae).</title>
        <authorList>
            <person name="Nyongesa S."/>
            <person name="Weber P."/>
            <person name="Bernet E."/>
            <person name="Pullido F."/>
            <person name="Nieckarz M."/>
            <person name="Delaby M."/>
            <person name="Nieves C."/>
            <person name="Viehboeck T."/>
            <person name="Krause N."/>
            <person name="Rivera-Millot A."/>
            <person name="Nakamura A."/>
            <person name="Vischer N."/>
            <person name="VanNieuwenhze M."/>
            <person name="Brun Y."/>
            <person name="Cava F."/>
            <person name="Bulgheresi S."/>
            <person name="Veyrier F."/>
        </authorList>
    </citation>
    <scope>NUCLEOTIDE SEQUENCE [LARGE SCALE GENOMIC DNA]</scope>
    <source>
        <strain evidence="9 10">SN4</strain>
    </source>
</reference>
<gene>
    <name evidence="9" type="ORF">LVJ82_12125</name>
</gene>
<dbReference type="Gene3D" id="1.10.3720.10">
    <property type="entry name" value="MetI-like"/>
    <property type="match status" value="1"/>
</dbReference>
<name>A0ABY4E0A9_9NEIS</name>
<comment type="subcellular location">
    <subcellularLocation>
        <location evidence="1 7">Cell membrane</location>
        <topology evidence="1 7">Multi-pass membrane protein</topology>
    </subcellularLocation>
</comment>